<feature type="domain" description="SsuA/THI5-like" evidence="2">
    <location>
        <begin position="68"/>
        <end position="272"/>
    </location>
</feature>
<dbReference type="RefSeq" id="WP_236347227.1">
    <property type="nucleotide sequence ID" value="NZ_CAKMMF010000048.1"/>
</dbReference>
<dbReference type="Proteomes" id="UP000838686">
    <property type="component" value="Unassembled WGS sequence"/>
</dbReference>
<feature type="signal peptide" evidence="1">
    <location>
        <begin position="1"/>
        <end position="24"/>
    </location>
</feature>
<sequence length="348" mass="38455">MRKSKSTFGLVICLLMVTVLVLSACGNNDSKGSDKAANNGAASDNTAGADKPKELAEIKQVLQWYAGPEFGGQYEADIKGYYEEAGLKVETQQGGASVSYIQLVASGKAEFGIAQGYEILQARENGIPLVGVAAIFQKSPQSLLFHSDMEFNDYSDLNGKTVIIQPGVAYWEYIKKKYNIKAKEVAYNGTLNAFLADKNAVQQGYATNEPFYAKKEGFDVNYKLNSDSGFNPYPDVIFTTEKYIEENPEIVKAFVQASMKGWESYNADPTAAHNKMKEENRDLDMDGAKYGWEIQTPLTVDGDAATNGIGYMTEARWTELYEAMKFVDLLKKDQDVTKAFTTEFLPAQ</sequence>
<organism evidence="3 4">
    <name type="scientific">Paenibacillus plantiphilus</name>
    <dbReference type="NCBI Taxonomy" id="2905650"/>
    <lineage>
        <taxon>Bacteria</taxon>
        <taxon>Bacillati</taxon>
        <taxon>Bacillota</taxon>
        <taxon>Bacilli</taxon>
        <taxon>Bacillales</taxon>
        <taxon>Paenibacillaceae</taxon>
        <taxon>Paenibacillus</taxon>
    </lineage>
</organism>
<keyword evidence="1" id="KW-0732">Signal</keyword>
<evidence type="ECO:0000256" key="1">
    <source>
        <dbReference type="SAM" id="SignalP"/>
    </source>
</evidence>
<protein>
    <submittedName>
        <fullName evidence="3">Riboflavin-binding protein RibY</fullName>
    </submittedName>
</protein>
<accession>A0ABN8H2K6</accession>
<dbReference type="Gene3D" id="3.40.190.10">
    <property type="entry name" value="Periplasmic binding protein-like II"/>
    <property type="match status" value="2"/>
</dbReference>
<name>A0ABN8H2K6_9BACL</name>
<dbReference type="PANTHER" id="PTHR31528">
    <property type="entry name" value="4-AMINO-5-HYDROXYMETHYL-2-METHYLPYRIMIDINE PHOSPHATE SYNTHASE THI11-RELATED"/>
    <property type="match status" value="1"/>
</dbReference>
<comment type="caution">
    <text evidence="3">The sequence shown here is derived from an EMBL/GenBank/DDBJ whole genome shotgun (WGS) entry which is preliminary data.</text>
</comment>
<feature type="chain" id="PRO_5046263514" evidence="1">
    <location>
        <begin position="25"/>
        <end position="348"/>
    </location>
</feature>
<evidence type="ECO:0000259" key="2">
    <source>
        <dbReference type="Pfam" id="PF09084"/>
    </source>
</evidence>
<dbReference type="InterPro" id="IPR015168">
    <property type="entry name" value="SsuA/THI5"/>
</dbReference>
<reference evidence="3" key="1">
    <citation type="submission" date="2022-01" db="EMBL/GenBank/DDBJ databases">
        <authorList>
            <person name="Criscuolo A."/>
        </authorList>
    </citation>
    <scope>NUCLEOTIDE SEQUENCE</scope>
    <source>
        <strain evidence="3">CIP111893</strain>
    </source>
</reference>
<dbReference type="Pfam" id="PF09084">
    <property type="entry name" value="NMT1"/>
    <property type="match status" value="1"/>
</dbReference>
<dbReference type="InterPro" id="IPR027939">
    <property type="entry name" value="NMT1/THI5"/>
</dbReference>
<evidence type="ECO:0000313" key="4">
    <source>
        <dbReference type="Proteomes" id="UP000838686"/>
    </source>
</evidence>
<gene>
    <name evidence="3" type="primary">ribY</name>
    <name evidence="3" type="ORF">PAECIP111893_05173</name>
</gene>
<dbReference type="SUPFAM" id="SSF53850">
    <property type="entry name" value="Periplasmic binding protein-like II"/>
    <property type="match status" value="1"/>
</dbReference>
<keyword evidence="4" id="KW-1185">Reference proteome</keyword>
<evidence type="ECO:0000313" key="3">
    <source>
        <dbReference type="EMBL" id="CAH1224769.1"/>
    </source>
</evidence>
<proteinExistence type="predicted"/>
<dbReference type="PANTHER" id="PTHR31528:SF3">
    <property type="entry name" value="THIAMINE BIOSYNTHESIS PROTEIN HI_0357-RELATED"/>
    <property type="match status" value="1"/>
</dbReference>
<dbReference type="EMBL" id="CAKMMF010000048">
    <property type="protein sequence ID" value="CAH1224769.1"/>
    <property type="molecule type" value="Genomic_DNA"/>
</dbReference>
<dbReference type="PROSITE" id="PS51257">
    <property type="entry name" value="PROKAR_LIPOPROTEIN"/>
    <property type="match status" value="1"/>
</dbReference>